<proteinExistence type="predicted"/>
<evidence type="ECO:0000313" key="1">
    <source>
        <dbReference type="EMBL" id="CAI5455430.1"/>
    </source>
</evidence>
<reference evidence="1" key="1">
    <citation type="submission" date="2022-11" db="EMBL/GenBank/DDBJ databases">
        <authorList>
            <person name="Kikuchi T."/>
        </authorList>
    </citation>
    <scope>NUCLEOTIDE SEQUENCE</scope>
    <source>
        <strain evidence="1">PS1010</strain>
    </source>
</reference>
<gene>
    <name evidence="1" type="ORF">CAMP_LOCUS18067</name>
</gene>
<evidence type="ECO:0000313" key="2">
    <source>
        <dbReference type="Proteomes" id="UP001152747"/>
    </source>
</evidence>
<dbReference type="Proteomes" id="UP001152747">
    <property type="component" value="Unassembled WGS sequence"/>
</dbReference>
<accession>A0A9P1J4D0</accession>
<dbReference type="EMBL" id="CANHGI010000006">
    <property type="protein sequence ID" value="CAI5455430.1"/>
    <property type="molecule type" value="Genomic_DNA"/>
</dbReference>
<organism evidence="1 2">
    <name type="scientific">Caenorhabditis angaria</name>
    <dbReference type="NCBI Taxonomy" id="860376"/>
    <lineage>
        <taxon>Eukaryota</taxon>
        <taxon>Metazoa</taxon>
        <taxon>Ecdysozoa</taxon>
        <taxon>Nematoda</taxon>
        <taxon>Chromadorea</taxon>
        <taxon>Rhabditida</taxon>
        <taxon>Rhabditina</taxon>
        <taxon>Rhabditomorpha</taxon>
        <taxon>Rhabditoidea</taxon>
        <taxon>Rhabditidae</taxon>
        <taxon>Peloderinae</taxon>
        <taxon>Caenorhabditis</taxon>
    </lineage>
</organism>
<protein>
    <submittedName>
        <fullName evidence="1">Uncharacterized protein</fullName>
    </submittedName>
</protein>
<comment type="caution">
    <text evidence="1">The sequence shown here is derived from an EMBL/GenBank/DDBJ whole genome shotgun (WGS) entry which is preliminary data.</text>
</comment>
<sequence>MQFRGDADSHYKVLRFHEVWHWDDWAVGGFFAPIIKSLLKMKHETTDFPDYVKTVAEEDAFIEAIKKHENVILDKDSIKKNPPIRLIA</sequence>
<keyword evidence="2" id="KW-1185">Reference proteome</keyword>
<name>A0A9P1J4D0_9PELO</name>
<dbReference type="OrthoDB" id="10053808at2759"/>
<dbReference type="AlphaFoldDB" id="A0A9P1J4D0"/>